<feature type="domain" description="Fe/B12 periplasmic-binding" evidence="6">
    <location>
        <begin position="64"/>
        <end position="334"/>
    </location>
</feature>
<comment type="subcellular location">
    <subcellularLocation>
        <location evidence="1">Cell envelope</location>
    </subcellularLocation>
</comment>
<dbReference type="GO" id="GO:1901678">
    <property type="term" value="P:iron coordination entity transport"/>
    <property type="evidence" value="ECO:0007669"/>
    <property type="project" value="UniProtKB-ARBA"/>
</dbReference>
<dbReference type="SUPFAM" id="SSF53807">
    <property type="entry name" value="Helical backbone' metal receptor"/>
    <property type="match status" value="1"/>
</dbReference>
<evidence type="ECO:0000313" key="7">
    <source>
        <dbReference type="EMBL" id="OKL54445.1"/>
    </source>
</evidence>
<keyword evidence="4 5" id="KW-0732">Signal</keyword>
<dbReference type="OrthoDB" id="63946at2"/>
<dbReference type="PANTHER" id="PTHR30532">
    <property type="entry name" value="IRON III DICITRATE-BINDING PERIPLASMIC PROTEIN"/>
    <property type="match status" value="1"/>
</dbReference>
<name>A0A1Q5Q3T2_9ACTO</name>
<dbReference type="Gene3D" id="3.40.50.1980">
    <property type="entry name" value="Nitrogenase molybdenum iron protein domain"/>
    <property type="match status" value="2"/>
</dbReference>
<reference evidence="8" key="1">
    <citation type="submission" date="2016-12" db="EMBL/GenBank/DDBJ databases">
        <authorList>
            <person name="Meng X."/>
        </authorList>
    </citation>
    <scope>NUCLEOTIDE SEQUENCE [LARGE SCALE GENOMIC DNA]</scope>
    <source>
        <strain evidence="8">DSM 19116</strain>
    </source>
</reference>
<feature type="signal peptide" evidence="5">
    <location>
        <begin position="1"/>
        <end position="24"/>
    </location>
</feature>
<keyword evidence="8" id="KW-1185">Reference proteome</keyword>
<comment type="caution">
    <text evidence="7">The sequence shown here is derived from an EMBL/GenBank/DDBJ whole genome shotgun (WGS) entry which is preliminary data.</text>
</comment>
<dbReference type="GO" id="GO:0030288">
    <property type="term" value="C:outer membrane-bounded periplasmic space"/>
    <property type="evidence" value="ECO:0007669"/>
    <property type="project" value="TreeGrafter"/>
</dbReference>
<evidence type="ECO:0000256" key="4">
    <source>
        <dbReference type="ARBA" id="ARBA00022729"/>
    </source>
</evidence>
<evidence type="ECO:0000256" key="5">
    <source>
        <dbReference type="SAM" id="SignalP"/>
    </source>
</evidence>
<evidence type="ECO:0000256" key="3">
    <source>
        <dbReference type="ARBA" id="ARBA00022448"/>
    </source>
</evidence>
<gene>
    <name evidence="7" type="ORF">BSZ39_04265</name>
</gene>
<evidence type="ECO:0000259" key="6">
    <source>
        <dbReference type="PROSITE" id="PS50983"/>
    </source>
</evidence>
<dbReference type="InterPro" id="IPR002491">
    <property type="entry name" value="ABC_transptr_periplasmic_BD"/>
</dbReference>
<dbReference type="PROSITE" id="PS50983">
    <property type="entry name" value="FE_B12_PBP"/>
    <property type="match status" value="1"/>
</dbReference>
<proteinExistence type="inferred from homology"/>
<dbReference type="Proteomes" id="UP000185628">
    <property type="component" value="Unassembled WGS sequence"/>
</dbReference>
<dbReference type="STRING" id="208480.SAMN02910418_00014"/>
<protein>
    <submittedName>
        <fullName evidence="7">Iron ABC transporter substrate-binding protein</fullName>
    </submittedName>
</protein>
<comment type="similarity">
    <text evidence="2">Belongs to the bacterial solute-binding protein 8 family.</text>
</comment>
<dbReference type="InterPro" id="IPR051313">
    <property type="entry name" value="Bact_iron-sidero_bind"/>
</dbReference>
<feature type="chain" id="PRO_5038815317" evidence="5">
    <location>
        <begin position="25"/>
        <end position="335"/>
    </location>
</feature>
<dbReference type="AlphaFoldDB" id="A0A1Q5Q3T2"/>
<evidence type="ECO:0000313" key="8">
    <source>
        <dbReference type="Proteomes" id="UP000185628"/>
    </source>
</evidence>
<sequence length="335" mass="35957">MKLRRSKSVTMIVASAALALGLSACGTSPSNSGSTTSASPDATSATIETESNLGKHTITVPPKNVVALDNRTFKLLNDWGVELKAGAVSLMRPDLSYKKDVTDIGNHREPNLELIVAAEPDLIVSGQRFTQYNDDIKKLAPNATLVDYSPRDGKDFAEELKRQVTEMGRIFGKEAEAKKEIEAFDAAVARAKAAYDPSQKVLGVITSGGKINYAAPTKGRSVGPAFDVLGLTPALKVEGSSKDHEGDDVSVEAIADANPDWILVLDRDASVSALRGKTFTPANELLKNSAALQNVNAVKNDRIVYMPQYTYIDESLATYTEFFNSIADAMEKAKA</sequence>
<dbReference type="EMBL" id="MQVR01000016">
    <property type="protein sequence ID" value="OKL54445.1"/>
    <property type="molecule type" value="Genomic_DNA"/>
</dbReference>
<dbReference type="Pfam" id="PF01497">
    <property type="entry name" value="Peripla_BP_2"/>
    <property type="match status" value="1"/>
</dbReference>
<evidence type="ECO:0000256" key="1">
    <source>
        <dbReference type="ARBA" id="ARBA00004196"/>
    </source>
</evidence>
<accession>A0A1Q5Q3T2</accession>
<evidence type="ECO:0000256" key="2">
    <source>
        <dbReference type="ARBA" id="ARBA00008814"/>
    </source>
</evidence>
<dbReference type="PROSITE" id="PS51257">
    <property type="entry name" value="PROKAR_LIPOPROTEIN"/>
    <property type="match status" value="1"/>
</dbReference>
<dbReference type="PANTHER" id="PTHR30532:SF28">
    <property type="entry name" value="PETROBACTIN-BINDING PROTEIN YCLQ"/>
    <property type="match status" value="1"/>
</dbReference>
<keyword evidence="3" id="KW-0813">Transport</keyword>
<organism evidence="7 8">
    <name type="scientific">Bowdeniella nasicola</name>
    <dbReference type="NCBI Taxonomy" id="208480"/>
    <lineage>
        <taxon>Bacteria</taxon>
        <taxon>Bacillati</taxon>
        <taxon>Actinomycetota</taxon>
        <taxon>Actinomycetes</taxon>
        <taxon>Actinomycetales</taxon>
        <taxon>Actinomycetaceae</taxon>
        <taxon>Bowdeniella</taxon>
    </lineage>
</organism>